<protein>
    <recommendedName>
        <fullName evidence="3">Methyltransferase domain-containing protein</fullName>
    </recommendedName>
</protein>
<name>A0ABQ4R0M3_9HYPH</name>
<evidence type="ECO:0000313" key="1">
    <source>
        <dbReference type="EMBL" id="GJD50660.1"/>
    </source>
</evidence>
<sequence>MDAAHPRGDGLYAVPRPVTDLGSCVFHHAIDLPGYGAVPGGWDLRAGIVDYLGHVAFAGKRALDVGTTSGFLSFAMEAAGAEVVSYDLAQSEPWDVVPFPGLDRGDFEGELRNHLDRIEDAYWLSHAALGSRARLARGSFYAIPLALGPVDVAVFGTTLVRMRDPFSVLQSAARLTRETLVVTEILPRPYRFVRYLRRRVGLPMFLLPRAASRARFEAWWVFAPATIQEFLRILGFGESAVTYHHQLVLGRRQLCYTVVGRRTEPTNPRG</sequence>
<evidence type="ECO:0008006" key="3">
    <source>
        <dbReference type="Google" id="ProtNLM"/>
    </source>
</evidence>
<reference evidence="1" key="2">
    <citation type="submission" date="2021-08" db="EMBL/GenBank/DDBJ databases">
        <authorList>
            <person name="Tani A."/>
            <person name="Ola A."/>
            <person name="Ogura Y."/>
            <person name="Katsura K."/>
            <person name="Hayashi T."/>
        </authorList>
    </citation>
    <scope>NUCLEOTIDE SEQUENCE</scope>
    <source>
        <strain evidence="1">KCTC 52305</strain>
    </source>
</reference>
<dbReference type="EMBL" id="BPQH01000010">
    <property type="protein sequence ID" value="GJD50660.1"/>
    <property type="molecule type" value="Genomic_DNA"/>
</dbReference>
<dbReference type="SUPFAM" id="SSF53335">
    <property type="entry name" value="S-adenosyl-L-methionine-dependent methyltransferases"/>
    <property type="match status" value="1"/>
</dbReference>
<gene>
    <name evidence="1" type="ORF">OPKNFCMD_3403</name>
</gene>
<dbReference type="RefSeq" id="WP_128562651.1">
    <property type="nucleotide sequence ID" value="NZ_BPQH01000010.1"/>
</dbReference>
<proteinExistence type="predicted"/>
<keyword evidence="2" id="KW-1185">Reference proteome</keyword>
<organism evidence="1 2">
    <name type="scientific">Methylobacterium crusticola</name>
    <dbReference type="NCBI Taxonomy" id="1697972"/>
    <lineage>
        <taxon>Bacteria</taxon>
        <taxon>Pseudomonadati</taxon>
        <taxon>Pseudomonadota</taxon>
        <taxon>Alphaproteobacteria</taxon>
        <taxon>Hyphomicrobiales</taxon>
        <taxon>Methylobacteriaceae</taxon>
        <taxon>Methylobacterium</taxon>
    </lineage>
</organism>
<comment type="caution">
    <text evidence="1">The sequence shown here is derived from an EMBL/GenBank/DDBJ whole genome shotgun (WGS) entry which is preliminary data.</text>
</comment>
<dbReference type="Proteomes" id="UP001055167">
    <property type="component" value="Unassembled WGS sequence"/>
</dbReference>
<dbReference type="InterPro" id="IPR029063">
    <property type="entry name" value="SAM-dependent_MTases_sf"/>
</dbReference>
<accession>A0ABQ4R0M3</accession>
<dbReference type="Gene3D" id="3.40.50.150">
    <property type="entry name" value="Vaccinia Virus protein VP39"/>
    <property type="match status" value="1"/>
</dbReference>
<evidence type="ECO:0000313" key="2">
    <source>
        <dbReference type="Proteomes" id="UP001055167"/>
    </source>
</evidence>
<reference evidence="1" key="1">
    <citation type="journal article" date="2021" name="Front. Microbiol.">
        <title>Comprehensive Comparative Genomics and Phenotyping of Methylobacterium Species.</title>
        <authorList>
            <person name="Alessa O."/>
            <person name="Ogura Y."/>
            <person name="Fujitani Y."/>
            <person name="Takami H."/>
            <person name="Hayashi T."/>
            <person name="Sahin N."/>
            <person name="Tani A."/>
        </authorList>
    </citation>
    <scope>NUCLEOTIDE SEQUENCE</scope>
    <source>
        <strain evidence="1">KCTC 52305</strain>
    </source>
</reference>